<gene>
    <name evidence="3" type="ORF">SAMN04488529_101533</name>
</gene>
<comment type="similarity">
    <text evidence="1">Belongs to the iron-sulfur cluster assembly SufBD family.</text>
</comment>
<organism evidence="3 4">
    <name type="scientific">Clostridium gasigenes</name>
    <dbReference type="NCBI Taxonomy" id="94869"/>
    <lineage>
        <taxon>Bacteria</taxon>
        <taxon>Bacillati</taxon>
        <taxon>Bacillota</taxon>
        <taxon>Clostridia</taxon>
        <taxon>Eubacteriales</taxon>
        <taxon>Clostridiaceae</taxon>
        <taxon>Clostridium</taxon>
    </lineage>
</organism>
<dbReference type="PANTHER" id="PTHR43575:SF1">
    <property type="entry name" value="PROTEIN ABCI7, CHLOROPLASTIC"/>
    <property type="match status" value="1"/>
</dbReference>
<dbReference type="Proteomes" id="UP000198597">
    <property type="component" value="Unassembled WGS sequence"/>
</dbReference>
<dbReference type="EMBL" id="FNJM01000001">
    <property type="protein sequence ID" value="SDO82441.1"/>
    <property type="molecule type" value="Genomic_DNA"/>
</dbReference>
<dbReference type="OrthoDB" id="9803529at2"/>
<reference evidence="3 4" key="1">
    <citation type="submission" date="2016-10" db="EMBL/GenBank/DDBJ databases">
        <authorList>
            <person name="de Groot N.N."/>
        </authorList>
    </citation>
    <scope>NUCLEOTIDE SEQUENCE [LARGE SCALE GENOMIC DNA]</scope>
    <source>
        <strain evidence="3 4">DSM 12272</strain>
    </source>
</reference>
<dbReference type="RefSeq" id="WP_089965505.1">
    <property type="nucleotide sequence ID" value="NZ_FNJM01000001.1"/>
</dbReference>
<dbReference type="PANTHER" id="PTHR43575">
    <property type="entry name" value="PROTEIN ABCI7, CHLOROPLASTIC"/>
    <property type="match status" value="1"/>
</dbReference>
<dbReference type="GO" id="GO:0016226">
    <property type="term" value="P:iron-sulfur cluster assembly"/>
    <property type="evidence" value="ECO:0007669"/>
    <property type="project" value="InterPro"/>
</dbReference>
<dbReference type="NCBIfam" id="TIGR01981">
    <property type="entry name" value="sufD"/>
    <property type="match status" value="1"/>
</dbReference>
<dbReference type="STRING" id="94869.SAMN04488529_101533"/>
<evidence type="ECO:0000259" key="2">
    <source>
        <dbReference type="Pfam" id="PF01458"/>
    </source>
</evidence>
<evidence type="ECO:0000313" key="4">
    <source>
        <dbReference type="Proteomes" id="UP000198597"/>
    </source>
</evidence>
<accession>A0A1H0MPW4</accession>
<evidence type="ECO:0000256" key="1">
    <source>
        <dbReference type="ARBA" id="ARBA00043967"/>
    </source>
</evidence>
<dbReference type="SUPFAM" id="SSF101960">
    <property type="entry name" value="Stabilizer of iron transporter SufD"/>
    <property type="match status" value="1"/>
</dbReference>
<dbReference type="InterPro" id="IPR011542">
    <property type="entry name" value="SUF_FeS_clus_asmbl_SufD"/>
</dbReference>
<protein>
    <submittedName>
        <fullName evidence="3">FeS assembly protein SufD</fullName>
    </submittedName>
</protein>
<dbReference type="InterPro" id="IPR037284">
    <property type="entry name" value="SUF_FeS_clus_asmbl_SufBD_sf"/>
</dbReference>
<sequence>MNKIQFNNLNKTPVRTKSWLKVNDVSLGDYEMPEIEAFNNVEFINADSQVVSIEKLKREDIFPLNKKFIYGASEELVNQGEKEFNEGYLIKIEKNSKVIEPIIIEFNMDSEKKTLVDNIIIVAEENSKSKIVLKYKSMDNSEGYHNGVCKIFAENNSEVQVIKVNLLNKNSANFDSTLADISYGGLVDFVSIDLGGKYSVTNYHGDLIEENAKSTLSSIYLGEDKKVIDMNYVMTHRGRRTNSEIITKGALNHEASKIFRGTLDFKKGASKSVGAEDEYCMMLSPKVKAKALPLLLCAEDDVSGQHAASSGKIDEDKLFYLMTRGISYDDARRVIIEASFNPIIDKIKDDCIKDEILIEIKERLANGN</sequence>
<dbReference type="AlphaFoldDB" id="A0A1H0MPW4"/>
<name>A0A1H0MPW4_9CLOT</name>
<dbReference type="InterPro" id="IPR055346">
    <property type="entry name" value="Fe-S_cluster_assembly_SufBD"/>
</dbReference>
<dbReference type="Pfam" id="PF01458">
    <property type="entry name" value="SUFBD_core"/>
    <property type="match status" value="1"/>
</dbReference>
<feature type="domain" description="SUF system FeS cluster assembly SufBD core" evidence="2">
    <location>
        <begin position="108"/>
        <end position="338"/>
    </location>
</feature>
<keyword evidence="4" id="KW-1185">Reference proteome</keyword>
<proteinExistence type="inferred from homology"/>
<evidence type="ECO:0000313" key="3">
    <source>
        <dbReference type="EMBL" id="SDO82441.1"/>
    </source>
</evidence>
<dbReference type="InterPro" id="IPR000825">
    <property type="entry name" value="SUF_FeS_clus_asmbl_SufBD_core"/>
</dbReference>